<reference evidence="3" key="1">
    <citation type="submission" date="2014-09" db="EMBL/GenBank/DDBJ databases">
        <authorList>
            <person name="Magalhaes I.L.F."/>
            <person name="Oliveira U."/>
            <person name="Santos F.R."/>
            <person name="Vidigal T.H.D.A."/>
            <person name="Brescovit A.D."/>
            <person name="Santos A.J."/>
        </authorList>
    </citation>
    <scope>NUCLEOTIDE SEQUENCE</scope>
    <source>
        <tissue evidence="3">Shoot tissue taken approximately 20 cm above the soil surface</tissue>
    </source>
</reference>
<proteinExistence type="predicted"/>
<dbReference type="AlphaFoldDB" id="A0A0A9FSF1"/>
<accession>A0A0A9FSF1</accession>
<protein>
    <submittedName>
        <fullName evidence="3">Uncharacterized protein</fullName>
    </submittedName>
</protein>
<feature type="compositionally biased region" description="Low complexity" evidence="1">
    <location>
        <begin position="1"/>
        <end position="16"/>
    </location>
</feature>
<feature type="transmembrane region" description="Helical" evidence="2">
    <location>
        <begin position="41"/>
        <end position="61"/>
    </location>
</feature>
<dbReference type="EMBL" id="GBRH01183767">
    <property type="protein sequence ID" value="JAE14129.1"/>
    <property type="molecule type" value="Transcribed_RNA"/>
</dbReference>
<sequence>MLTSSRSTRPPSSTSSWYGPPSPPLSPLSLCVSVDRSEIGWVSYVFIQIWICFLFKPSYFVQIVEHRL</sequence>
<evidence type="ECO:0000256" key="1">
    <source>
        <dbReference type="SAM" id="MobiDB-lite"/>
    </source>
</evidence>
<reference evidence="3" key="2">
    <citation type="journal article" date="2015" name="Data Brief">
        <title>Shoot transcriptome of the giant reed, Arundo donax.</title>
        <authorList>
            <person name="Barrero R.A."/>
            <person name="Guerrero F.D."/>
            <person name="Moolhuijzen P."/>
            <person name="Goolsby J.A."/>
            <person name="Tidwell J."/>
            <person name="Bellgard S.E."/>
            <person name="Bellgard M.I."/>
        </authorList>
    </citation>
    <scope>NUCLEOTIDE SEQUENCE</scope>
    <source>
        <tissue evidence="3">Shoot tissue taken approximately 20 cm above the soil surface</tissue>
    </source>
</reference>
<keyword evidence="2" id="KW-1133">Transmembrane helix</keyword>
<feature type="region of interest" description="Disordered" evidence="1">
    <location>
        <begin position="1"/>
        <end position="24"/>
    </location>
</feature>
<organism evidence="3">
    <name type="scientific">Arundo donax</name>
    <name type="common">Giant reed</name>
    <name type="synonym">Donax arundinaceus</name>
    <dbReference type="NCBI Taxonomy" id="35708"/>
    <lineage>
        <taxon>Eukaryota</taxon>
        <taxon>Viridiplantae</taxon>
        <taxon>Streptophyta</taxon>
        <taxon>Embryophyta</taxon>
        <taxon>Tracheophyta</taxon>
        <taxon>Spermatophyta</taxon>
        <taxon>Magnoliopsida</taxon>
        <taxon>Liliopsida</taxon>
        <taxon>Poales</taxon>
        <taxon>Poaceae</taxon>
        <taxon>PACMAD clade</taxon>
        <taxon>Arundinoideae</taxon>
        <taxon>Arundineae</taxon>
        <taxon>Arundo</taxon>
    </lineage>
</organism>
<evidence type="ECO:0000313" key="3">
    <source>
        <dbReference type="EMBL" id="JAE14129.1"/>
    </source>
</evidence>
<name>A0A0A9FSF1_ARUDO</name>
<keyword evidence="2" id="KW-0472">Membrane</keyword>
<keyword evidence="2" id="KW-0812">Transmembrane</keyword>
<evidence type="ECO:0000256" key="2">
    <source>
        <dbReference type="SAM" id="Phobius"/>
    </source>
</evidence>